<dbReference type="AlphaFoldDB" id="A0A182QLA1"/>
<dbReference type="InterPro" id="IPR001810">
    <property type="entry name" value="F-box_dom"/>
</dbReference>
<evidence type="ECO:0000313" key="2">
    <source>
        <dbReference type="EnsemblMetazoa" id="AFAF012483-PA"/>
    </source>
</evidence>
<name>A0A182QLA1_9DIPT</name>
<dbReference type="SUPFAM" id="SSF81383">
    <property type="entry name" value="F-box domain"/>
    <property type="match status" value="1"/>
</dbReference>
<dbReference type="EMBL" id="AXCN02001386">
    <property type="status" value="NOT_ANNOTATED_CDS"/>
    <property type="molecule type" value="Genomic_DNA"/>
</dbReference>
<reference evidence="3" key="1">
    <citation type="submission" date="2014-01" db="EMBL/GenBank/DDBJ databases">
        <title>The Genome Sequence of Anopheles farauti FAR1 (V2).</title>
        <authorList>
            <consortium name="The Broad Institute Genomics Platform"/>
            <person name="Neafsey D.E."/>
            <person name="Besansky N."/>
            <person name="Howell P."/>
            <person name="Walton C."/>
            <person name="Young S.K."/>
            <person name="Zeng Q."/>
            <person name="Gargeya S."/>
            <person name="Fitzgerald M."/>
            <person name="Haas B."/>
            <person name="Abouelleil A."/>
            <person name="Allen A.W."/>
            <person name="Alvarado L."/>
            <person name="Arachchi H.M."/>
            <person name="Berlin A.M."/>
            <person name="Chapman S.B."/>
            <person name="Gainer-Dewar J."/>
            <person name="Goldberg J."/>
            <person name="Griggs A."/>
            <person name="Gujja S."/>
            <person name="Hansen M."/>
            <person name="Howarth C."/>
            <person name="Imamovic A."/>
            <person name="Ireland A."/>
            <person name="Larimer J."/>
            <person name="McCowan C."/>
            <person name="Murphy C."/>
            <person name="Pearson M."/>
            <person name="Poon T.W."/>
            <person name="Priest M."/>
            <person name="Roberts A."/>
            <person name="Saif S."/>
            <person name="Shea T."/>
            <person name="Sisk P."/>
            <person name="Sykes S."/>
            <person name="Wortman J."/>
            <person name="Nusbaum C."/>
            <person name="Birren B."/>
        </authorList>
    </citation>
    <scope>NUCLEOTIDE SEQUENCE [LARGE SCALE GENOMIC DNA]</scope>
    <source>
        <strain evidence="3">FAR1</strain>
    </source>
</reference>
<dbReference type="InterPro" id="IPR032675">
    <property type="entry name" value="LRR_dom_sf"/>
</dbReference>
<proteinExistence type="predicted"/>
<accession>A0A182QLA1</accession>
<dbReference type="InterPro" id="IPR036047">
    <property type="entry name" value="F-box-like_dom_sf"/>
</dbReference>
<dbReference type="Proteomes" id="UP000075886">
    <property type="component" value="Unassembled WGS sequence"/>
</dbReference>
<evidence type="ECO:0000313" key="3">
    <source>
        <dbReference type="Proteomes" id="UP000075886"/>
    </source>
</evidence>
<protein>
    <recommendedName>
        <fullName evidence="1">F-box domain-containing protein</fullName>
    </recommendedName>
</protein>
<dbReference type="SMART" id="SM00256">
    <property type="entry name" value="FBOX"/>
    <property type="match status" value="1"/>
</dbReference>
<dbReference type="EnsemblMetazoa" id="AFAF012483-RA">
    <property type="protein sequence ID" value="AFAF012483-PA"/>
    <property type="gene ID" value="AFAF012483"/>
</dbReference>
<evidence type="ECO:0000259" key="1">
    <source>
        <dbReference type="PROSITE" id="PS50181"/>
    </source>
</evidence>
<sequence>MGSYMETLPPELVEKIAMNLNMNDRISLAATCRRMEAIVMQPRNLNNLYLGLNQTNLNDPHSAHRVIPLPLLARKRRPYCNLTLKIRSRMPLDWVVATLELLIEQGTPPKRLIVHDSENVNIMRLYQRCRAAFDHIEVLEVWQHGLFQYNHNLGLLSMPKLKVCVWYELHGADSMRQMVFRIPLVAPLLETVTFPVPNLNPDELPGVPNLMLTAHPRLKKATLFPDSLSLQRMAFESYPLLESVKLFWGIDVTPEELCTELVQAMPNLQTAEVWSISFAPTAVIVSALLRKDPSLSTLSLHLYNLSTATFADARLWKNLRHLHIHKTVMQEWTAPLSLTMPALETLCVSGMMTHSSTDTLHLDLPNLRELVIDLYGDVINVARAPRLEKLQFYYERVANELDFMTQPMPNLQELIVQVHQQCRMFDILGTKCLNLKHLTIDCLDYDMLDRFVYRLNKVTPALETLTIMGNECFVVLQKPTLVNLLKLPCLRELHLSRVNLLGRATLQVRLPDTLTMLTLREFCMDNLACIKQSRAVTFPIFERDISGVKLYNCNEHRARRSVNVLKKKCPYIG</sequence>
<keyword evidence="3" id="KW-1185">Reference proteome</keyword>
<organism evidence="2 3">
    <name type="scientific">Anopheles farauti</name>
    <dbReference type="NCBI Taxonomy" id="69004"/>
    <lineage>
        <taxon>Eukaryota</taxon>
        <taxon>Metazoa</taxon>
        <taxon>Ecdysozoa</taxon>
        <taxon>Arthropoda</taxon>
        <taxon>Hexapoda</taxon>
        <taxon>Insecta</taxon>
        <taxon>Pterygota</taxon>
        <taxon>Neoptera</taxon>
        <taxon>Endopterygota</taxon>
        <taxon>Diptera</taxon>
        <taxon>Nematocera</taxon>
        <taxon>Culicoidea</taxon>
        <taxon>Culicidae</taxon>
        <taxon>Anophelinae</taxon>
        <taxon>Anopheles</taxon>
    </lineage>
</organism>
<dbReference type="Gene3D" id="3.80.10.10">
    <property type="entry name" value="Ribonuclease Inhibitor"/>
    <property type="match status" value="1"/>
</dbReference>
<reference evidence="2" key="2">
    <citation type="submission" date="2020-05" db="UniProtKB">
        <authorList>
            <consortium name="EnsemblMetazoa"/>
        </authorList>
    </citation>
    <scope>IDENTIFICATION</scope>
    <source>
        <strain evidence="2">FAR1</strain>
    </source>
</reference>
<feature type="domain" description="F-box" evidence="1">
    <location>
        <begin position="2"/>
        <end position="52"/>
    </location>
</feature>
<dbReference type="VEuPathDB" id="VectorBase:AFAF012483"/>
<dbReference type="SUPFAM" id="SSF52058">
    <property type="entry name" value="L domain-like"/>
    <property type="match status" value="1"/>
</dbReference>
<dbReference type="Pfam" id="PF00646">
    <property type="entry name" value="F-box"/>
    <property type="match status" value="1"/>
</dbReference>
<dbReference type="PROSITE" id="PS50181">
    <property type="entry name" value="FBOX"/>
    <property type="match status" value="1"/>
</dbReference>